<dbReference type="OMA" id="YIAPNDE"/>
<dbReference type="GO" id="GO:0003723">
    <property type="term" value="F:RNA binding"/>
    <property type="evidence" value="ECO:0007669"/>
    <property type="project" value="UniProtKB-UniRule"/>
</dbReference>
<dbReference type="FunCoup" id="D8M969">
    <property type="interactions" value="482"/>
</dbReference>
<comment type="subcellular location">
    <subcellularLocation>
        <location evidence="2">Cytoplasm</location>
    </subcellularLocation>
    <subcellularLocation>
        <location evidence="1 13">Nucleus</location>
    </subcellularLocation>
</comment>
<dbReference type="AlphaFoldDB" id="D8M969"/>
<dbReference type="InParanoid" id="D8M969"/>
<dbReference type="SMART" id="SM00651">
    <property type="entry name" value="Sm"/>
    <property type="match status" value="1"/>
</dbReference>
<comment type="similarity">
    <text evidence="3 13">Belongs to the snRNP Sm proteins family. SmF/LSm6 subfamily.</text>
</comment>
<sequence length="79" mass="8755">MSAEDKVNSEFIASVYGKPVIIGLFTGVIYKGILGSLDGFLNVVLEQAEEYNDGKFVARFNDCFLRGNNIMYIAPNDEI</sequence>
<dbReference type="OrthoDB" id="268799at2759"/>
<dbReference type="GO" id="GO:0000398">
    <property type="term" value="P:mRNA splicing, via spliceosome"/>
    <property type="evidence" value="ECO:0007669"/>
    <property type="project" value="InterPro"/>
</dbReference>
<dbReference type="InterPro" id="IPR001163">
    <property type="entry name" value="Sm_dom_euk/arc"/>
</dbReference>
<dbReference type="GO" id="GO:0000932">
    <property type="term" value="C:P-body"/>
    <property type="evidence" value="ECO:0007669"/>
    <property type="project" value="TreeGrafter"/>
</dbReference>
<dbReference type="PROSITE" id="PS52002">
    <property type="entry name" value="SM"/>
    <property type="match status" value="1"/>
</dbReference>
<organism evidence="15">
    <name type="scientific">Blastocystis hominis</name>
    <dbReference type="NCBI Taxonomy" id="12968"/>
    <lineage>
        <taxon>Eukaryota</taxon>
        <taxon>Sar</taxon>
        <taxon>Stramenopiles</taxon>
        <taxon>Bigyra</taxon>
        <taxon>Opalozoa</taxon>
        <taxon>Opalinata</taxon>
        <taxon>Blastocystidae</taxon>
        <taxon>Blastocystis</taxon>
    </lineage>
</organism>
<evidence type="ECO:0000256" key="11">
    <source>
        <dbReference type="ARBA" id="ARBA00023242"/>
    </source>
</evidence>
<evidence type="ECO:0000313" key="15">
    <source>
        <dbReference type="EMBL" id="CBK24608.2"/>
    </source>
</evidence>
<dbReference type="RefSeq" id="XP_012898656.1">
    <property type="nucleotide sequence ID" value="XM_013043202.1"/>
</dbReference>
<evidence type="ECO:0000256" key="3">
    <source>
        <dbReference type="ARBA" id="ARBA00007927"/>
    </source>
</evidence>
<dbReference type="Pfam" id="PF01423">
    <property type="entry name" value="LSM"/>
    <property type="match status" value="1"/>
</dbReference>
<evidence type="ECO:0000256" key="1">
    <source>
        <dbReference type="ARBA" id="ARBA00004123"/>
    </source>
</evidence>
<evidence type="ECO:0000256" key="5">
    <source>
        <dbReference type="ARBA" id="ARBA00022552"/>
    </source>
</evidence>
<dbReference type="GO" id="GO:0030490">
    <property type="term" value="P:maturation of SSU-rRNA"/>
    <property type="evidence" value="ECO:0007669"/>
    <property type="project" value="TreeGrafter"/>
</dbReference>
<dbReference type="SUPFAM" id="SSF50182">
    <property type="entry name" value="Sm-like ribonucleoproteins"/>
    <property type="match status" value="1"/>
</dbReference>
<keyword evidence="8 13" id="KW-0747">Spliceosome</keyword>
<dbReference type="GO" id="GO:0005730">
    <property type="term" value="C:nucleolus"/>
    <property type="evidence" value="ECO:0007669"/>
    <property type="project" value="TreeGrafter"/>
</dbReference>
<keyword evidence="6 13" id="KW-0507">mRNA processing</keyword>
<dbReference type="PANTHER" id="PTHR11021">
    <property type="entry name" value="SMALL NUCLEAR RIBONUCLEOPROTEIN F SNRNP-F"/>
    <property type="match status" value="1"/>
</dbReference>
<gene>
    <name evidence="15" type="ORF">GSBLH_T00004325001</name>
</gene>
<name>D8M969_BLAHO</name>
<protein>
    <recommendedName>
        <fullName evidence="14">Sm domain-containing protein</fullName>
    </recommendedName>
</protein>
<evidence type="ECO:0000256" key="4">
    <source>
        <dbReference type="ARBA" id="ARBA00022490"/>
    </source>
</evidence>
<evidence type="ECO:0000256" key="10">
    <source>
        <dbReference type="ARBA" id="ARBA00023187"/>
    </source>
</evidence>
<proteinExistence type="inferred from homology"/>
<evidence type="ECO:0000256" key="8">
    <source>
        <dbReference type="ARBA" id="ARBA00022728"/>
    </source>
</evidence>
<keyword evidence="5" id="KW-0698">rRNA processing</keyword>
<evidence type="ECO:0000256" key="12">
    <source>
        <dbReference type="ARBA" id="ARBA00023274"/>
    </source>
</evidence>
<evidence type="ECO:0000256" key="6">
    <source>
        <dbReference type="ARBA" id="ARBA00022664"/>
    </source>
</evidence>
<dbReference type="InterPro" id="IPR016487">
    <property type="entry name" value="Lsm6/sSmF"/>
</dbReference>
<evidence type="ECO:0000259" key="14">
    <source>
        <dbReference type="PROSITE" id="PS52002"/>
    </source>
</evidence>
<evidence type="ECO:0000256" key="13">
    <source>
        <dbReference type="PIRNR" id="PIRNR006609"/>
    </source>
</evidence>
<dbReference type="InterPro" id="IPR047575">
    <property type="entry name" value="Sm"/>
</dbReference>
<feature type="domain" description="Sm" evidence="14">
    <location>
        <begin position="7"/>
        <end position="79"/>
    </location>
</feature>
<keyword evidence="16" id="KW-1185">Reference proteome</keyword>
<dbReference type="InterPro" id="IPR010920">
    <property type="entry name" value="LSM_dom_sf"/>
</dbReference>
<dbReference type="GO" id="GO:0005681">
    <property type="term" value="C:spliceosomal complex"/>
    <property type="evidence" value="ECO:0007669"/>
    <property type="project" value="UniProtKB-KW"/>
</dbReference>
<evidence type="ECO:0000256" key="9">
    <source>
        <dbReference type="ARBA" id="ARBA00022884"/>
    </source>
</evidence>
<keyword evidence="4" id="KW-0963">Cytoplasm</keyword>
<reference evidence="15" key="1">
    <citation type="submission" date="2010-02" db="EMBL/GenBank/DDBJ databases">
        <title>Sequencing and annotation of the Blastocystis hominis genome.</title>
        <authorList>
            <person name="Wincker P."/>
        </authorList>
    </citation>
    <scope>NUCLEOTIDE SEQUENCE</scope>
    <source>
        <strain evidence="15">Singapore isolate B</strain>
    </source>
</reference>
<dbReference type="GeneID" id="24921358"/>
<accession>D8M969</accession>
<dbReference type="Proteomes" id="UP000008312">
    <property type="component" value="Unassembled WGS sequence"/>
</dbReference>
<evidence type="ECO:0000313" key="16">
    <source>
        <dbReference type="Proteomes" id="UP000008312"/>
    </source>
</evidence>
<keyword evidence="10 13" id="KW-0508">mRNA splicing</keyword>
<keyword evidence="9 13" id="KW-0694">RNA-binding</keyword>
<keyword evidence="12 13" id="KW-0687">Ribonucleoprotein</keyword>
<dbReference type="GO" id="GO:0008033">
    <property type="term" value="P:tRNA processing"/>
    <property type="evidence" value="ECO:0007669"/>
    <property type="project" value="UniProtKB-KW"/>
</dbReference>
<dbReference type="PANTHER" id="PTHR11021:SF1">
    <property type="entry name" value="U6 SNRNA-ASSOCIATED SM-LIKE PROTEIN LSM6"/>
    <property type="match status" value="1"/>
</dbReference>
<keyword evidence="11 13" id="KW-0539">Nucleus</keyword>
<evidence type="ECO:0000256" key="2">
    <source>
        <dbReference type="ARBA" id="ARBA00004496"/>
    </source>
</evidence>
<dbReference type="GO" id="GO:0046540">
    <property type="term" value="C:U4/U6 x U5 tri-snRNP complex"/>
    <property type="evidence" value="ECO:0007669"/>
    <property type="project" value="TreeGrafter"/>
</dbReference>
<keyword evidence="7" id="KW-0819">tRNA processing</keyword>
<evidence type="ECO:0000256" key="7">
    <source>
        <dbReference type="ARBA" id="ARBA00022694"/>
    </source>
</evidence>
<dbReference type="EMBL" id="FN668688">
    <property type="protein sequence ID" value="CBK24608.2"/>
    <property type="molecule type" value="Genomic_DNA"/>
</dbReference>
<dbReference type="CDD" id="cd01726">
    <property type="entry name" value="LSm6"/>
    <property type="match status" value="1"/>
</dbReference>
<dbReference type="GO" id="GO:0005688">
    <property type="term" value="C:U6 snRNP"/>
    <property type="evidence" value="ECO:0007669"/>
    <property type="project" value="TreeGrafter"/>
</dbReference>
<dbReference type="GO" id="GO:0005732">
    <property type="term" value="C:sno(s)RNA-containing ribonucleoprotein complex"/>
    <property type="evidence" value="ECO:0007669"/>
    <property type="project" value="TreeGrafter"/>
</dbReference>
<dbReference type="Gene3D" id="2.30.30.100">
    <property type="match status" value="1"/>
</dbReference>